<dbReference type="PANTHER" id="PTHR32432">
    <property type="entry name" value="CELL DIVISION PROTEIN FTSA-RELATED"/>
    <property type="match status" value="1"/>
</dbReference>
<dbReference type="KEGG" id="tig:THII_3928"/>
<dbReference type="STRING" id="40754.THII_3928"/>
<dbReference type="Pfam" id="PF11104">
    <property type="entry name" value="PilM_2"/>
    <property type="match status" value="1"/>
</dbReference>
<proteinExistence type="predicted"/>
<dbReference type="InterPro" id="IPR050696">
    <property type="entry name" value="FtsA/MreB"/>
</dbReference>
<evidence type="ECO:0000313" key="2">
    <source>
        <dbReference type="Proteomes" id="UP000031623"/>
    </source>
</evidence>
<dbReference type="OrthoDB" id="9773403at2"/>
<dbReference type="HOGENOM" id="CLU_050686_1_0_6"/>
<dbReference type="Gene3D" id="3.30.420.40">
    <property type="match status" value="2"/>
</dbReference>
<dbReference type="EMBL" id="AP014633">
    <property type="protein sequence ID" value="BAP58225.1"/>
    <property type="molecule type" value="Genomic_DNA"/>
</dbReference>
<dbReference type="AlphaFoldDB" id="A0A090AR40"/>
<dbReference type="InterPro" id="IPR005883">
    <property type="entry name" value="PilM"/>
</dbReference>
<keyword evidence="2" id="KW-1185">Reference proteome</keyword>
<name>A0A090AR40_9GAMM</name>
<dbReference type="Proteomes" id="UP000031623">
    <property type="component" value="Chromosome"/>
</dbReference>
<dbReference type="CDD" id="cd24049">
    <property type="entry name" value="ASKHA_NBD_PilM"/>
    <property type="match status" value="1"/>
</dbReference>
<dbReference type="InterPro" id="IPR043129">
    <property type="entry name" value="ATPase_NBD"/>
</dbReference>
<dbReference type="SUPFAM" id="SSF53067">
    <property type="entry name" value="Actin-like ATPase domain"/>
    <property type="match status" value="2"/>
</dbReference>
<dbReference type="PANTHER" id="PTHR32432:SF3">
    <property type="entry name" value="ETHANOLAMINE UTILIZATION PROTEIN EUTJ"/>
    <property type="match status" value="1"/>
</dbReference>
<organism evidence="1 2">
    <name type="scientific">Thioploca ingrica</name>
    <dbReference type="NCBI Taxonomy" id="40754"/>
    <lineage>
        <taxon>Bacteria</taxon>
        <taxon>Pseudomonadati</taxon>
        <taxon>Pseudomonadota</taxon>
        <taxon>Gammaproteobacteria</taxon>
        <taxon>Thiotrichales</taxon>
        <taxon>Thiotrichaceae</taxon>
        <taxon>Thioploca</taxon>
    </lineage>
</organism>
<dbReference type="PIRSF" id="PIRSF019169">
    <property type="entry name" value="PilM"/>
    <property type="match status" value="1"/>
</dbReference>
<sequence length="357" mass="39012">MSIFSLKPDPVVGIDISSTAVKLLELSRAGKGYKVETYGIEPLPDKAIEDKNIPEASMEIVGDAISRLVKRTSPRAQHAAVAVAGPSVITKTITMDGGMSDNDMKQQIESDPTTYLGQEIEEIKFDFQVLGPNEKEPERVDILLAAVRSETLEQRTAVLELANLKTRVVDIEKYALENALVMVAQNDPEINENEIIALVEVGATTTTINVLAEKKIVYTHEEMFGGRQLTEQIQGHYGLSYEEANLAKRNGGLPEDYEAEVLQPFKEDMAQQISRMVQFYYAAASYGTLSHVLIAGGCASIPGSIDEINKKVGGHVSIINPFVGMSIASRVSKKALMNDAPALMIAYGLALRTFDEY</sequence>
<dbReference type="Gene3D" id="3.30.1490.300">
    <property type="match status" value="1"/>
</dbReference>
<dbReference type="NCBIfam" id="TIGR01175">
    <property type="entry name" value="pilM"/>
    <property type="match status" value="1"/>
</dbReference>
<protein>
    <submittedName>
        <fullName evidence="1">Type IV pilus assembly protein PilM</fullName>
    </submittedName>
</protein>
<gene>
    <name evidence="1" type="ORF">THII_3928</name>
</gene>
<reference evidence="1 2" key="1">
    <citation type="journal article" date="2014" name="ISME J.">
        <title>Ecophysiology of Thioploca ingrica as revealed by the complete genome sequence supplemented with proteomic evidence.</title>
        <authorList>
            <person name="Kojima H."/>
            <person name="Ogura Y."/>
            <person name="Yamamoto N."/>
            <person name="Togashi T."/>
            <person name="Mori H."/>
            <person name="Watanabe T."/>
            <person name="Nemoto F."/>
            <person name="Kurokawa K."/>
            <person name="Hayashi T."/>
            <person name="Fukui M."/>
        </authorList>
    </citation>
    <scope>NUCLEOTIDE SEQUENCE [LARGE SCALE GENOMIC DNA]</scope>
</reference>
<accession>A0A090AR40</accession>
<evidence type="ECO:0000313" key="1">
    <source>
        <dbReference type="EMBL" id="BAP58225.1"/>
    </source>
</evidence>